<dbReference type="InterPro" id="IPR018003">
    <property type="entry name" value="Insecticidal_toxin/plasmid_vir"/>
</dbReference>
<dbReference type="InterPro" id="IPR041079">
    <property type="entry name" value="Neuraminidase-like"/>
</dbReference>
<evidence type="ECO:0000313" key="5">
    <source>
        <dbReference type="EMBL" id="SDP61849.1"/>
    </source>
</evidence>
<feature type="domain" description="Neuraminidase-like" evidence="3">
    <location>
        <begin position="1258"/>
        <end position="1366"/>
    </location>
</feature>
<reference evidence="6" key="1">
    <citation type="submission" date="2016-10" db="EMBL/GenBank/DDBJ databases">
        <authorList>
            <person name="Varghese N."/>
            <person name="Submissions S."/>
        </authorList>
    </citation>
    <scope>NUCLEOTIDE SEQUENCE [LARGE SCALE GENOMIC DNA]</scope>
    <source>
        <strain evidence="6">DSM 17101</strain>
    </source>
</reference>
<evidence type="ECO:0000256" key="1">
    <source>
        <dbReference type="ARBA" id="ARBA00023026"/>
    </source>
</evidence>
<keyword evidence="1" id="KW-0843">Virulence</keyword>
<evidence type="ECO:0000259" key="2">
    <source>
        <dbReference type="Pfam" id="PF18276"/>
    </source>
</evidence>
<dbReference type="EMBL" id="FNJL01000018">
    <property type="protein sequence ID" value="SDP61849.1"/>
    <property type="molecule type" value="Genomic_DNA"/>
</dbReference>
<evidence type="ECO:0000259" key="3">
    <source>
        <dbReference type="Pfam" id="PF18413"/>
    </source>
</evidence>
<evidence type="ECO:0000313" key="6">
    <source>
        <dbReference type="Proteomes" id="UP000199317"/>
    </source>
</evidence>
<protein>
    <submittedName>
        <fullName evidence="5">Virulence plasmid A protein</fullName>
    </submittedName>
</protein>
<dbReference type="InterPro" id="IPR046839">
    <property type="entry name" value="ABC_toxin_N"/>
</dbReference>
<dbReference type="Pfam" id="PF18276">
    <property type="entry name" value="TcA_TcB_BD"/>
    <property type="match status" value="1"/>
</dbReference>
<name>A0A1H0U6R6_9BURK</name>
<dbReference type="Pfam" id="PF18413">
    <property type="entry name" value="Neuraminidase"/>
    <property type="match status" value="1"/>
</dbReference>
<sequence length="2869" mass="314539">MISAEFRSVSNFLTKHPECSIRRLDLHAERRRLEKMLEEASADCDWSDLTRYQRMVRLLDDTVPIPADVELESLSALSNAHFSSAHEIAAVPVASFIERLRQSLPGGATQARTIHQRACQIRNLSTHIALSVRALVASPHARAQPSHNAAAVIAYIEQIPSYRQMFGTLDFCNCTECQSIFGPAAYLVDLLRIVDTYLEPANTIDEAWKLQTRRPDLFTTPLDCASTQTPVPYLSLVNGILGEQIAARTGLPAYQAVLNAPYPFNLPFSLPQAQLREYLSHLSTTLAAVYAAFVVPAPANSPVTPEAAAREALRMSIEQFAIITTALSTAETILPYYGGATLADLQVVAVFLERTGLTRDQLVALLTQNLSSAEFAAGAADGFFINATGEDLPAMKLEYRTVGTDLVEHIADLSVLRLDRLNRFIRLHQHVGAQSSAVSANTHGSLDFATLQWALTTSNSTPIDSATIVSVSGLVQLSIAVSTAALDLTALWHDLKTDGRGNGAQPADPFDRVFNAPSLLDGRNPYTSPVAIPFDPARPLDWNIEGLGAVDNEIRARLSAALQLSNDDLDTMARYLLALQGLTGSTLKTDLPTLSWLYRLARTARLLKLGVQGLLRLVGLLFYPAASWRQPPRAAWNATQSEIGRLFDAAHWLKDSSFDVYQLQYVITGELSPQVSPGYRVADLGTLLDRLVAASIDTRVVVDELVFGDIGPESAEALRKSLIESGFIDALGLVLAVPRSFAELSPMLPLAEASFWQPGGMLTQAESQTAFKELVAEQLIVAPAGAARGALSASYTSATPLDFLFVADPQAPAKRDQVRNVLTARKSDIDQLVAVISAAASAQQVVAVTGLGELFNTGTERIALLTPLAGAIAALPNWCAALLTPRPANTVPTEIQRFIESIARNLRLIDLLPLDLTQTDALLRSPASFNIANLQAPSVADMRSLRAFVALEASLQDRNNELVRCYFQILPDSGCQGTPVEILARLTGWPEAQIDQLIALFWPDNVLTPPPWQTVEGLVLLQRVFSLCADLGVDSQALLQLARLSTLPLLDGNGPIAANWATWNERAQATLGAVAGRYGDSYELVYEKIETAMLAAQRDALLGYSVWLLERDGLPVHDATDLFDYFLIDVEMGGIDRTSWGAQAIQSVQLYLQRARLQQEPGITQIPVPDIWWRWLSQYRVWEANRRIFVYPENYADPELLSNSSPIFRTFSEDLRQNEIDDSTVAAAYTRYFDQFTVATSLAQVSALRERSADLHDGRPRDTLFLVGRSLTEPYSYQLRTFIDGRRWTPWQPIDLSIASSSVAAAYAFGRLLVFWSERERTSSSAVSSGNANAQTTLRATLKYSFQNAAGEWVQPQVLYENYVIDAQPNNYPPMANTAISSLFSEERPGWQTPQVLRIGRGIPGQGRITIAKGALTVIGYETNFPHELRVGDRIWVAGQEREVTEMLSASAIVNDVWTMSADQAEFKIIPAEQARSTLPTFQGKGKVSITAGLPLASGTGTDFTAQIEVGDRISAMGETRTVLLVDVTASAQQLVVDFPWTFSSAGLVDYTITPMTAGIDRLLVLYGSALPTAERVPDPPQPTPVANPGRDPFTSALNEFNRDLYQTLVLADRIDAFVAPGTESPVAGTVTAGIAIQLTEDLIPNVGRALLLDYSFGADYSKLLNLQPYAPHLDRNNNILSIVPSYDILSDATWGNIEPKAMRYAPELEQALATAANSLPLLYNLPDRVSTFHNVVNQTGWLVYGNGTDAYLVQSQEPGLIDTTTLTFVRPYLTSGVYRNELAISTGPYTAKPMPFAELKFRFTRISTSVASRLNTTLLARGLPGLLRLETQYLPEAPFSRFYSDATHQPAPAIDSTHLPPELMDFDGAYGQYFWEVFFYAPFLIASRLNNNQRFEQAKQWYEYLFNPTQPMENGAPDPGDRFWRFRPFRPLVVQSLIDSLSNVEQIDIYNDDPFDPDSVARLRPGSYPKAIFSRYVGNLLDWGDRLFTVDTRESIGAATNIYLMVTELLGPRPRSMGDCEQQAPRSYAQIRAAYDTSGTAQGGNADTLILENTASDKNNFYNGLFLTITSGEGNGQRRTIVAYAGATRTATVDLPWDAQPVAGSGYRISSVPQFLIDTENTGIDASALPSLRELPYNMLDSYFCVPDNADLIGLWDRVEDRLYKIRHSMNINGVVRMLPLFAPPLDPNGLVRAAAADGLGASYESGMAEPPVSPYRFEFLISQAQSVTGTVMQFGQSLLLALEKRDAEALAQLQNTQTDTLLQLTRGAKVNALAEARQQLEALRVGQQSAQWRQNFYQGLLDTGLSIGERQNLDAMAAGLAVNILATATKTAASIAYTIPNVGSPFAMTYGGVQVGNALDAAASVLEIGSLISNYIAQRSLMVAGYERREQDWTLQQTIAGFDATQSMHLIDAAVLRVEMAQQELLLLDAQIAQNQTLGKLLKQKFTNLQLYEWMSRQLSGLYLQLFQIAEDLARAAQRAYEYRLGAGRSFIRGSTWDNLYKGLLAGESLQLQLAQLERAYLDDNRRRYEIVKTVSLSQLDPVQLLALRETGECVFALSELLFDQDYPGHYQRTIANVTVSIPAVLGPYQNLKATLTQLSNQVVIDSNIEAITFLATGKGAGTFPPRALRSDWRALQQVALSRGLDDSGQFSLDPSDPRFLPFEGTGAVSSWRLSLPPQTNRFYFASISDVVLQVRYTALDGGESLRRKVVAIPEMSIYHGASLLLLRQMYPQPWHVFMTDHASVAAQTIRFPLAAGTVPAHVSGAEATGFSLQLQLTAGVTVPVGSNFLQLKLTPTDSVAITFGANATALVTLSSPVDMRALLAQPLELTFDLAATPAALLQDGFLDPEKLEGIGLILDFSATIDW</sequence>
<dbReference type="Proteomes" id="UP000199317">
    <property type="component" value="Unassembled WGS sequence"/>
</dbReference>
<evidence type="ECO:0000259" key="4">
    <source>
        <dbReference type="Pfam" id="PF20220"/>
    </source>
</evidence>
<accession>A0A1H0U6R6</accession>
<dbReference type="Pfam" id="PF03538">
    <property type="entry name" value="VRP1"/>
    <property type="match status" value="1"/>
</dbReference>
<feature type="domain" description="Tc toxin complex TcA C-terminal TcB-binding" evidence="2">
    <location>
        <begin position="2413"/>
        <end position="2701"/>
    </location>
</feature>
<proteinExistence type="predicted"/>
<gene>
    <name evidence="5" type="ORF">SAMN04489708_11819</name>
</gene>
<dbReference type="InterPro" id="IPR040840">
    <property type="entry name" value="TcA_TcB_BD"/>
</dbReference>
<feature type="domain" description="ABC toxin N-terminal" evidence="4">
    <location>
        <begin position="1093"/>
        <end position="1211"/>
    </location>
</feature>
<organism evidence="5 6">
    <name type="scientific">Paracidovorax cattleyae</name>
    <dbReference type="NCBI Taxonomy" id="80868"/>
    <lineage>
        <taxon>Bacteria</taxon>
        <taxon>Pseudomonadati</taxon>
        <taxon>Pseudomonadota</taxon>
        <taxon>Betaproteobacteria</taxon>
        <taxon>Burkholderiales</taxon>
        <taxon>Comamonadaceae</taxon>
        <taxon>Paracidovorax</taxon>
    </lineage>
</organism>
<dbReference type="Pfam" id="PF20220">
    <property type="entry name" value="ABC_toxin_N"/>
    <property type="match status" value="1"/>
</dbReference>
<keyword evidence="6" id="KW-1185">Reference proteome</keyword>